<sequence>MGLYPVLPHDAFLGTKAIRSRSVSVAASEELLGRSPRLPSTRYEETCCGRSRPRRSCCSPLRDSMGSTEASPVRSDAGKARWSSSFGVGRPCDRVAKGEWVYLVLALGGAVFTLALTVVRFATLERSSDDYTFGIVTFVNAVFCVFFVVDGVRKDGRYNAATGDTDSCPTVTDGGTLRSSETVSQQGGNDDDDDYETTTGRVPDHLLLLAATIRPPPRVFLRFMVGRLTQGLLSSDPETIGLMGRESTSGPDVAQEVKVGKEAKVS</sequence>
<evidence type="ECO:0000313" key="4">
    <source>
        <dbReference type="EMBL" id="CAD7247123.1"/>
    </source>
</evidence>
<name>A0A7R8XC40_9CRUS</name>
<keyword evidence="2" id="KW-1133">Transmembrane helix</keyword>
<evidence type="ECO:0000259" key="3">
    <source>
        <dbReference type="Pfam" id="PF25044"/>
    </source>
</evidence>
<dbReference type="InterPro" id="IPR056691">
    <property type="entry name" value="DUF7789"/>
</dbReference>
<evidence type="ECO:0000256" key="2">
    <source>
        <dbReference type="SAM" id="Phobius"/>
    </source>
</evidence>
<dbReference type="EMBL" id="CAJPEV010001348">
    <property type="protein sequence ID" value="CAG0892159.1"/>
    <property type="molecule type" value="Genomic_DNA"/>
</dbReference>
<feature type="transmembrane region" description="Helical" evidence="2">
    <location>
        <begin position="131"/>
        <end position="149"/>
    </location>
</feature>
<evidence type="ECO:0000256" key="1">
    <source>
        <dbReference type="SAM" id="MobiDB-lite"/>
    </source>
</evidence>
<dbReference type="EMBL" id="LR900865">
    <property type="protein sequence ID" value="CAD7247123.1"/>
    <property type="molecule type" value="Genomic_DNA"/>
</dbReference>
<keyword evidence="2" id="KW-0812">Transmembrane</keyword>
<accession>A0A7R8XC40</accession>
<feature type="compositionally biased region" description="Polar residues" evidence="1">
    <location>
        <begin position="177"/>
        <end position="188"/>
    </location>
</feature>
<feature type="domain" description="DUF7789" evidence="3">
    <location>
        <begin position="96"/>
        <end position="157"/>
    </location>
</feature>
<feature type="region of interest" description="Disordered" evidence="1">
    <location>
        <begin position="161"/>
        <end position="197"/>
    </location>
</feature>
<dbReference type="AlphaFoldDB" id="A0A7R8XC40"/>
<dbReference type="PANTHER" id="PTHR39299">
    <property type="entry name" value="TRANSMEMBRANE PROTEIN"/>
    <property type="match status" value="1"/>
</dbReference>
<feature type="transmembrane region" description="Helical" evidence="2">
    <location>
        <begin position="100"/>
        <end position="119"/>
    </location>
</feature>
<evidence type="ECO:0000313" key="5">
    <source>
        <dbReference type="Proteomes" id="UP000677054"/>
    </source>
</evidence>
<organism evidence="4">
    <name type="scientific">Darwinula stevensoni</name>
    <dbReference type="NCBI Taxonomy" id="69355"/>
    <lineage>
        <taxon>Eukaryota</taxon>
        <taxon>Metazoa</taxon>
        <taxon>Ecdysozoa</taxon>
        <taxon>Arthropoda</taxon>
        <taxon>Crustacea</taxon>
        <taxon>Oligostraca</taxon>
        <taxon>Ostracoda</taxon>
        <taxon>Podocopa</taxon>
        <taxon>Podocopida</taxon>
        <taxon>Darwinulocopina</taxon>
        <taxon>Darwinuloidea</taxon>
        <taxon>Darwinulidae</taxon>
        <taxon>Darwinula</taxon>
    </lineage>
</organism>
<feature type="region of interest" description="Disordered" evidence="1">
    <location>
        <begin position="243"/>
        <end position="266"/>
    </location>
</feature>
<proteinExistence type="predicted"/>
<dbReference type="Pfam" id="PF25044">
    <property type="entry name" value="DUF7789"/>
    <property type="match status" value="1"/>
</dbReference>
<keyword evidence="5" id="KW-1185">Reference proteome</keyword>
<gene>
    <name evidence="4" type="ORF">DSTB1V02_LOCUS6961</name>
</gene>
<protein>
    <recommendedName>
        <fullName evidence="3">DUF7789 domain-containing protein</fullName>
    </recommendedName>
</protein>
<dbReference type="Proteomes" id="UP000677054">
    <property type="component" value="Unassembled WGS sequence"/>
</dbReference>
<reference evidence="4" key="1">
    <citation type="submission" date="2020-11" db="EMBL/GenBank/DDBJ databases">
        <authorList>
            <person name="Tran Van P."/>
        </authorList>
    </citation>
    <scope>NUCLEOTIDE SEQUENCE</scope>
</reference>
<keyword evidence="2" id="KW-0472">Membrane</keyword>
<dbReference type="PANTHER" id="PTHR39299:SF1">
    <property type="entry name" value="TRANSMEMBRANE PROTEIN"/>
    <property type="match status" value="1"/>
</dbReference>